<name>A0A6A7AG01_9PLEO</name>
<dbReference type="Proteomes" id="UP000799424">
    <property type="component" value="Unassembled WGS sequence"/>
</dbReference>
<dbReference type="EMBL" id="MU006218">
    <property type="protein sequence ID" value="KAF2831648.1"/>
    <property type="molecule type" value="Genomic_DNA"/>
</dbReference>
<gene>
    <name evidence="1" type="ORF">CC86DRAFT_402159</name>
</gene>
<evidence type="ECO:0000313" key="1">
    <source>
        <dbReference type="EMBL" id="KAF2831648.1"/>
    </source>
</evidence>
<keyword evidence="2" id="KW-1185">Reference proteome</keyword>
<protein>
    <submittedName>
        <fullName evidence="1">Uncharacterized protein</fullName>
    </submittedName>
</protein>
<organism evidence="1 2">
    <name type="scientific">Ophiobolus disseminans</name>
    <dbReference type="NCBI Taxonomy" id="1469910"/>
    <lineage>
        <taxon>Eukaryota</taxon>
        <taxon>Fungi</taxon>
        <taxon>Dikarya</taxon>
        <taxon>Ascomycota</taxon>
        <taxon>Pezizomycotina</taxon>
        <taxon>Dothideomycetes</taxon>
        <taxon>Pleosporomycetidae</taxon>
        <taxon>Pleosporales</taxon>
        <taxon>Pleosporineae</taxon>
        <taxon>Phaeosphaeriaceae</taxon>
        <taxon>Ophiobolus</taxon>
    </lineage>
</organism>
<dbReference type="AlphaFoldDB" id="A0A6A7AG01"/>
<sequence>MGVELVGLKFFTVKLVNLKLSEVVTYFVLNVYRQDSVNASSALVSDVEVLGLSSNRSQLHTCDQDVTSLSSVAVTEMDPLEVATNHRLLNAWYHDLKASYHTLANATVALCAHSGFSMATSPTSGFSGQAAFGRRPCRGQSHAVMANAIGVHSYEAWSPPPAYSYSNEVPCSPPRVGSGADEYQLAAHCAGFYLDEKKSLFKETRLRSWGRPGQTPSMCRTHEALKDSDAYEYAPGAFYQETQ</sequence>
<accession>A0A6A7AG01</accession>
<reference evidence="1" key="1">
    <citation type="journal article" date="2020" name="Stud. Mycol.">
        <title>101 Dothideomycetes genomes: a test case for predicting lifestyles and emergence of pathogens.</title>
        <authorList>
            <person name="Haridas S."/>
            <person name="Albert R."/>
            <person name="Binder M."/>
            <person name="Bloem J."/>
            <person name="Labutti K."/>
            <person name="Salamov A."/>
            <person name="Andreopoulos B."/>
            <person name="Baker S."/>
            <person name="Barry K."/>
            <person name="Bills G."/>
            <person name="Bluhm B."/>
            <person name="Cannon C."/>
            <person name="Castanera R."/>
            <person name="Culley D."/>
            <person name="Daum C."/>
            <person name="Ezra D."/>
            <person name="Gonzalez J."/>
            <person name="Henrissat B."/>
            <person name="Kuo A."/>
            <person name="Liang C."/>
            <person name="Lipzen A."/>
            <person name="Lutzoni F."/>
            <person name="Magnuson J."/>
            <person name="Mondo S."/>
            <person name="Nolan M."/>
            <person name="Ohm R."/>
            <person name="Pangilinan J."/>
            <person name="Park H.-J."/>
            <person name="Ramirez L."/>
            <person name="Alfaro M."/>
            <person name="Sun H."/>
            <person name="Tritt A."/>
            <person name="Yoshinaga Y."/>
            <person name="Zwiers L.-H."/>
            <person name="Turgeon B."/>
            <person name="Goodwin S."/>
            <person name="Spatafora J."/>
            <person name="Crous P."/>
            <person name="Grigoriev I."/>
        </authorList>
    </citation>
    <scope>NUCLEOTIDE SEQUENCE</scope>
    <source>
        <strain evidence="1">CBS 113818</strain>
    </source>
</reference>
<evidence type="ECO:0000313" key="2">
    <source>
        <dbReference type="Proteomes" id="UP000799424"/>
    </source>
</evidence>
<proteinExistence type="predicted"/>